<dbReference type="Proteomes" id="UP000245582">
    <property type="component" value="Unassembled WGS sequence"/>
</dbReference>
<proteinExistence type="predicted"/>
<dbReference type="InterPro" id="IPR036614">
    <property type="entry name" value="RusA-like_sf"/>
</dbReference>
<evidence type="ECO:0000313" key="2">
    <source>
        <dbReference type="Proteomes" id="UP000245582"/>
    </source>
</evidence>
<dbReference type="GO" id="GO:0006310">
    <property type="term" value="P:DNA recombination"/>
    <property type="evidence" value="ECO:0007669"/>
    <property type="project" value="InterPro"/>
</dbReference>
<sequence length="148" mass="16929">MNCFDLTVPGDPLSKARPRVYNGHGVTDRRTRNAENRVYSEFRRKYGDVEPIKGPVRIRLKFWMASRHPRDWDNLAKLATDALNGVAYQDDVQIVEAQVSKVLPDRRVPGSKPGSMRNRKTGDPLLFMGETYEPHTEIHISEIINPTN</sequence>
<dbReference type="EMBL" id="PHUM01000003">
    <property type="protein sequence ID" value="PWH09295.1"/>
    <property type="molecule type" value="Genomic_DNA"/>
</dbReference>
<dbReference type="Pfam" id="PF05866">
    <property type="entry name" value="RusA"/>
    <property type="match status" value="1"/>
</dbReference>
<dbReference type="GO" id="GO:0000287">
    <property type="term" value="F:magnesium ion binding"/>
    <property type="evidence" value="ECO:0007669"/>
    <property type="project" value="InterPro"/>
</dbReference>
<dbReference type="InterPro" id="IPR008822">
    <property type="entry name" value="Endonuclease_RusA-like"/>
</dbReference>
<comment type="caution">
    <text evidence="1">The sequence shown here is derived from an EMBL/GenBank/DDBJ whole genome shotgun (WGS) entry which is preliminary data.</text>
</comment>
<dbReference type="SUPFAM" id="SSF103084">
    <property type="entry name" value="Holliday junction resolvase RusA"/>
    <property type="match status" value="1"/>
</dbReference>
<gene>
    <name evidence="1" type="ORF">CWE05_03245</name>
</gene>
<protein>
    <submittedName>
        <fullName evidence="1">RusA family crossover junction endodeoxyribonuclease</fullName>
    </submittedName>
</protein>
<dbReference type="GO" id="GO:0006281">
    <property type="term" value="P:DNA repair"/>
    <property type="evidence" value="ECO:0007669"/>
    <property type="project" value="InterPro"/>
</dbReference>
<dbReference type="Gene3D" id="3.30.1330.70">
    <property type="entry name" value="Holliday junction resolvase RusA"/>
    <property type="match status" value="1"/>
</dbReference>
<dbReference type="RefSeq" id="WP_109087533.1">
    <property type="nucleotide sequence ID" value="NZ_PHUM01000003.1"/>
</dbReference>
<name>A0A2U2RU59_BIFLN</name>
<accession>A0A2U2RU59</accession>
<evidence type="ECO:0000313" key="1">
    <source>
        <dbReference type="EMBL" id="PWH09295.1"/>
    </source>
</evidence>
<organism evidence="1 2">
    <name type="scientific">Bifidobacterium longum</name>
    <dbReference type="NCBI Taxonomy" id="216816"/>
    <lineage>
        <taxon>Bacteria</taxon>
        <taxon>Bacillati</taxon>
        <taxon>Actinomycetota</taxon>
        <taxon>Actinomycetes</taxon>
        <taxon>Bifidobacteriales</taxon>
        <taxon>Bifidobacteriaceae</taxon>
        <taxon>Bifidobacterium</taxon>
    </lineage>
</organism>
<reference evidence="1 2" key="1">
    <citation type="submission" date="2017-11" db="EMBL/GenBank/DDBJ databases">
        <title>Draft genome sequence of Bifidobacterium longum UMA026, isolated from Holstein dairy cow feces.</title>
        <authorList>
            <person name="Albert K."/>
            <person name="Sela D.A."/>
        </authorList>
    </citation>
    <scope>NUCLEOTIDE SEQUENCE [LARGE SCALE GENOMIC DNA]</scope>
    <source>
        <strain evidence="1 2">UMA026</strain>
    </source>
</reference>
<dbReference type="AlphaFoldDB" id="A0A2U2RU59"/>